<dbReference type="EMBL" id="KV700382">
    <property type="protein sequence ID" value="OCF21342.1"/>
    <property type="molecule type" value="Genomic_DNA"/>
</dbReference>
<feature type="compositionally biased region" description="Low complexity" evidence="1">
    <location>
        <begin position="21"/>
        <end position="33"/>
    </location>
</feature>
<name>A0A1B9FRG5_9TREE</name>
<dbReference type="EMBL" id="CP144543">
    <property type="protein sequence ID" value="WVW82899.1"/>
    <property type="molecule type" value="Genomic_DNA"/>
</dbReference>
<dbReference type="AlphaFoldDB" id="A0A1B9FRG5"/>
<reference evidence="3" key="4">
    <citation type="submission" date="2024-02" db="EMBL/GenBank/DDBJ databases">
        <title>Comparative genomics of Cryptococcus and Kwoniella reveals pathogenesis evolution and contrasting modes of karyotype evolution via chromosome fusion or intercentromeric recombination.</title>
        <authorList>
            <person name="Coelho M.A."/>
            <person name="David-Palma M."/>
            <person name="Shea T."/>
            <person name="Bowers K."/>
            <person name="McGinley-Smith S."/>
            <person name="Mohammad A.W."/>
            <person name="Gnirke A."/>
            <person name="Yurkov A.M."/>
            <person name="Nowrousian M."/>
            <person name="Sun S."/>
            <person name="Cuomo C.A."/>
            <person name="Heitman J."/>
        </authorList>
    </citation>
    <scope>NUCLEOTIDE SEQUENCE</scope>
    <source>
        <strain evidence="3">CBS 10118</strain>
    </source>
</reference>
<dbReference type="Proteomes" id="UP000092730">
    <property type="component" value="Chromosome 3"/>
</dbReference>
<evidence type="ECO:0000256" key="1">
    <source>
        <dbReference type="SAM" id="MobiDB-lite"/>
    </source>
</evidence>
<reference evidence="2" key="1">
    <citation type="submission" date="2013-07" db="EMBL/GenBank/DDBJ databases">
        <title>The Genome Sequence of Cryptococcus bestiolae CBS10118.</title>
        <authorList>
            <consortium name="The Broad Institute Genome Sequencing Platform"/>
            <person name="Cuomo C."/>
            <person name="Litvintseva A."/>
            <person name="Chen Y."/>
            <person name="Heitman J."/>
            <person name="Sun S."/>
            <person name="Springer D."/>
            <person name="Dromer F."/>
            <person name="Young S.K."/>
            <person name="Zeng Q."/>
            <person name="Gargeya S."/>
            <person name="Fitzgerald M."/>
            <person name="Abouelleil A."/>
            <person name="Alvarado L."/>
            <person name="Berlin A.M."/>
            <person name="Chapman S.B."/>
            <person name="Dewar J."/>
            <person name="Goldberg J."/>
            <person name="Griggs A."/>
            <person name="Gujja S."/>
            <person name="Hansen M."/>
            <person name="Howarth C."/>
            <person name="Imamovic A."/>
            <person name="Larimer J."/>
            <person name="McCowan C."/>
            <person name="Murphy C."/>
            <person name="Pearson M."/>
            <person name="Priest M."/>
            <person name="Roberts A."/>
            <person name="Saif S."/>
            <person name="Shea T."/>
            <person name="Sykes S."/>
            <person name="Wortman J."/>
            <person name="Nusbaum C."/>
            <person name="Birren B."/>
        </authorList>
    </citation>
    <scope>NUCLEOTIDE SEQUENCE [LARGE SCALE GENOMIC DNA]</scope>
    <source>
        <strain evidence="2">CBS 10118</strain>
    </source>
</reference>
<keyword evidence="4" id="KW-1185">Reference proteome</keyword>
<evidence type="ECO:0000313" key="4">
    <source>
        <dbReference type="Proteomes" id="UP000092730"/>
    </source>
</evidence>
<proteinExistence type="predicted"/>
<dbReference type="RefSeq" id="XP_019042412.1">
    <property type="nucleotide sequence ID" value="XM_019195589.1"/>
</dbReference>
<organism evidence="2">
    <name type="scientific">Kwoniella bestiolae CBS 10118</name>
    <dbReference type="NCBI Taxonomy" id="1296100"/>
    <lineage>
        <taxon>Eukaryota</taxon>
        <taxon>Fungi</taxon>
        <taxon>Dikarya</taxon>
        <taxon>Basidiomycota</taxon>
        <taxon>Agaricomycotina</taxon>
        <taxon>Tremellomycetes</taxon>
        <taxon>Tremellales</taxon>
        <taxon>Cryptococcaceae</taxon>
        <taxon>Kwoniella</taxon>
    </lineage>
</organism>
<reference evidence="3" key="2">
    <citation type="submission" date="2013-07" db="EMBL/GenBank/DDBJ databases">
        <authorList>
            <consortium name="The Broad Institute Genome Sequencing Platform"/>
            <person name="Cuomo C."/>
            <person name="Litvintseva A."/>
            <person name="Chen Y."/>
            <person name="Heitman J."/>
            <person name="Sun S."/>
            <person name="Springer D."/>
            <person name="Dromer F."/>
            <person name="Young S.K."/>
            <person name="Zeng Q."/>
            <person name="Gargeya S."/>
            <person name="Fitzgerald M."/>
            <person name="Abouelleil A."/>
            <person name="Alvarado L."/>
            <person name="Berlin A.M."/>
            <person name="Chapman S.B."/>
            <person name="Dewar J."/>
            <person name="Goldberg J."/>
            <person name="Griggs A."/>
            <person name="Gujja S."/>
            <person name="Hansen M."/>
            <person name="Howarth C."/>
            <person name="Imamovic A."/>
            <person name="Larimer J."/>
            <person name="McCowan C."/>
            <person name="Murphy C."/>
            <person name="Pearson M."/>
            <person name="Priest M."/>
            <person name="Roberts A."/>
            <person name="Saif S."/>
            <person name="Shea T."/>
            <person name="Sykes S."/>
            <person name="Wortman J."/>
            <person name="Nusbaum C."/>
            <person name="Birren B."/>
        </authorList>
    </citation>
    <scope>NUCLEOTIDE SEQUENCE</scope>
    <source>
        <strain evidence="3">CBS 10118</strain>
    </source>
</reference>
<accession>A0A1B9FRG5</accession>
<feature type="compositionally biased region" description="Basic and acidic residues" evidence="1">
    <location>
        <begin position="1"/>
        <end position="12"/>
    </location>
</feature>
<reference evidence="2" key="3">
    <citation type="submission" date="2016-07" db="EMBL/GenBank/DDBJ databases">
        <title>Evolution of pathogenesis and genome organization in the Tremellales.</title>
        <authorList>
            <person name="Cuomo C."/>
            <person name="Litvintseva A."/>
            <person name="Heitman J."/>
            <person name="Chen Y."/>
            <person name="Sun S."/>
            <person name="Springer D."/>
            <person name="Dromer F."/>
            <person name="Young S."/>
            <person name="Zeng Q."/>
            <person name="Chapman S."/>
            <person name="Gujja S."/>
            <person name="Saif S."/>
            <person name="Birren B."/>
        </authorList>
    </citation>
    <scope>NUCLEOTIDE SEQUENCE</scope>
    <source>
        <strain evidence="2">CBS 10118</strain>
    </source>
</reference>
<sequence>MTSEKLPTERGSTDVNDASPTSTGSDSSHNHSSLCKNISIARDYARYFKDLKDANGGNSELEKARSNLITSLEDVSQAESLSGESTVCPRCASQLSFGSSNQDASDWYRGKLQTDLWDLDSEAAQLGVRRT</sequence>
<feature type="region of interest" description="Disordered" evidence="1">
    <location>
        <begin position="1"/>
        <end position="33"/>
    </location>
</feature>
<gene>
    <name evidence="2" type="ORF">I302_09016</name>
    <name evidence="3" type="ORF">I302_104913</name>
</gene>
<dbReference type="OrthoDB" id="10466825at2759"/>
<evidence type="ECO:0000313" key="2">
    <source>
        <dbReference type="EMBL" id="OCF21342.1"/>
    </source>
</evidence>
<evidence type="ECO:0000313" key="3">
    <source>
        <dbReference type="EMBL" id="WVW82899.1"/>
    </source>
</evidence>
<protein>
    <submittedName>
        <fullName evidence="2">Uncharacterized protein</fullName>
    </submittedName>
</protein>
<dbReference type="VEuPathDB" id="FungiDB:I302_09016"/>
<dbReference type="KEGG" id="kbi:30213415"/>
<dbReference type="GeneID" id="30213415"/>